<organism evidence="2 3">
    <name type="scientific">Patella caerulea</name>
    <name type="common">Rayed Mediterranean limpet</name>
    <dbReference type="NCBI Taxonomy" id="87958"/>
    <lineage>
        <taxon>Eukaryota</taxon>
        <taxon>Metazoa</taxon>
        <taxon>Spiralia</taxon>
        <taxon>Lophotrochozoa</taxon>
        <taxon>Mollusca</taxon>
        <taxon>Gastropoda</taxon>
        <taxon>Patellogastropoda</taxon>
        <taxon>Patelloidea</taxon>
        <taxon>Patellidae</taxon>
        <taxon>Patella</taxon>
    </lineage>
</organism>
<protein>
    <recommendedName>
        <fullName evidence="1">Beta-lactamase-related domain-containing protein</fullName>
    </recommendedName>
</protein>
<evidence type="ECO:0000313" key="3">
    <source>
        <dbReference type="Proteomes" id="UP001347796"/>
    </source>
</evidence>
<dbReference type="PANTHER" id="PTHR43319:SF3">
    <property type="entry name" value="BETA-LACTAMASE-RELATED DOMAIN-CONTAINING PROTEIN"/>
    <property type="match status" value="1"/>
</dbReference>
<keyword evidence="3" id="KW-1185">Reference proteome</keyword>
<feature type="domain" description="Beta-lactamase-related" evidence="1">
    <location>
        <begin position="25"/>
        <end position="371"/>
    </location>
</feature>
<dbReference type="InterPro" id="IPR012338">
    <property type="entry name" value="Beta-lactam/transpept-like"/>
</dbReference>
<evidence type="ECO:0000313" key="2">
    <source>
        <dbReference type="EMBL" id="KAK6187649.1"/>
    </source>
</evidence>
<dbReference type="InterPro" id="IPR052907">
    <property type="entry name" value="Beta-lactamase/esterase"/>
</dbReference>
<name>A0AAN8Q078_PATCE</name>
<reference evidence="2 3" key="1">
    <citation type="submission" date="2024-01" db="EMBL/GenBank/DDBJ databases">
        <title>The genome of the rayed Mediterranean limpet Patella caerulea (Linnaeus, 1758).</title>
        <authorList>
            <person name="Anh-Thu Weber A."/>
            <person name="Halstead-Nussloch G."/>
        </authorList>
    </citation>
    <scope>NUCLEOTIDE SEQUENCE [LARGE SCALE GENOMIC DNA]</scope>
    <source>
        <strain evidence="2">AATW-2023a</strain>
        <tissue evidence="2">Whole specimen</tissue>
    </source>
</reference>
<dbReference type="SUPFAM" id="SSF56601">
    <property type="entry name" value="beta-lactamase/transpeptidase-like"/>
    <property type="match status" value="1"/>
</dbReference>
<dbReference type="InterPro" id="IPR001466">
    <property type="entry name" value="Beta-lactam-related"/>
</dbReference>
<evidence type="ECO:0000259" key="1">
    <source>
        <dbReference type="Pfam" id="PF00144"/>
    </source>
</evidence>
<dbReference type="Gene3D" id="3.40.710.10">
    <property type="entry name" value="DD-peptidase/beta-lactamase superfamily"/>
    <property type="match status" value="1"/>
</dbReference>
<accession>A0AAN8Q078</accession>
<dbReference type="EMBL" id="JAZGQO010000004">
    <property type="protein sequence ID" value="KAK6187649.1"/>
    <property type="molecule type" value="Genomic_DNA"/>
</dbReference>
<dbReference type="Proteomes" id="UP001347796">
    <property type="component" value="Unassembled WGS sequence"/>
</dbReference>
<sequence length="424" mass="48142">MKGKSKILLPGGFVKPGFEEVKEIFRENLANGLEKGGSFAAYYQGELVVNIWGGEADPFCKRQWKEDTVSCFYSTTKSLASVVIAHLVDRGCLKYEDTISKYWPEFAQNGKENITLEQFVSNKAGLSGCETPYDLSWIRDNPRKLGYILAEQKPLWLPGKYHGYHPITFALYLDQIVRRVDPKFRSLSKYFEEEIAKPFGLDLYIGLPKHLQYRCARMSARNSYGQYRETMLDTFKGDIRVSEITQKNPQDWKHINTMNDTDFMDIPSGSAHGFGTAAAMAKFHSILANGGTLNGKRLLSENLIQRFQKPLSWGVDLSYGMEDMYSLGATVIPALEGNKVTYQFGHGGFGGQLGLADCDYRVGWSYLTNHLDIFFSVEYPSKINSMLLLNQGLYNCIHRLENKVVTRQTFRSHDQLQKAIQSKL</sequence>
<comment type="caution">
    <text evidence="2">The sequence shown here is derived from an EMBL/GenBank/DDBJ whole genome shotgun (WGS) entry which is preliminary data.</text>
</comment>
<gene>
    <name evidence="2" type="ORF">SNE40_005628</name>
</gene>
<proteinExistence type="predicted"/>
<dbReference type="PANTHER" id="PTHR43319">
    <property type="entry name" value="BETA-LACTAMASE-RELATED"/>
    <property type="match status" value="1"/>
</dbReference>
<dbReference type="Pfam" id="PF00144">
    <property type="entry name" value="Beta-lactamase"/>
    <property type="match status" value="1"/>
</dbReference>
<dbReference type="AlphaFoldDB" id="A0AAN8Q078"/>